<evidence type="ECO:0000313" key="2">
    <source>
        <dbReference type="EMBL" id="MFC4617645.1"/>
    </source>
</evidence>
<evidence type="ECO:0000256" key="1">
    <source>
        <dbReference type="SAM" id="Coils"/>
    </source>
</evidence>
<sequence length="99" mass="11476">MIITSGYPGMNLFLVSFVKKLKGEFSVLNHLNERLMEIKEKQRKKRKLKKQLEAYRQELSGKQQIITGYKESLEKEQKDVKKLTSLSLTNLLFSIAGKS</sequence>
<name>A0ABV9GLU1_9BACL</name>
<gene>
    <name evidence="2" type="ORF">ACFO4N_02755</name>
</gene>
<organism evidence="2 3">
    <name type="scientific">Camelliibacillus cellulosilyticus</name>
    <dbReference type="NCBI Taxonomy" id="2174486"/>
    <lineage>
        <taxon>Bacteria</taxon>
        <taxon>Bacillati</taxon>
        <taxon>Bacillota</taxon>
        <taxon>Bacilli</taxon>
        <taxon>Bacillales</taxon>
        <taxon>Sporolactobacillaceae</taxon>
        <taxon>Camelliibacillus</taxon>
    </lineage>
</organism>
<proteinExistence type="predicted"/>
<comment type="caution">
    <text evidence="2">The sequence shown here is derived from an EMBL/GenBank/DDBJ whole genome shotgun (WGS) entry which is preliminary data.</text>
</comment>
<evidence type="ECO:0000313" key="3">
    <source>
        <dbReference type="Proteomes" id="UP001596022"/>
    </source>
</evidence>
<reference evidence="3" key="1">
    <citation type="journal article" date="2019" name="Int. J. Syst. Evol. Microbiol.">
        <title>The Global Catalogue of Microorganisms (GCM) 10K type strain sequencing project: providing services to taxonomists for standard genome sequencing and annotation.</title>
        <authorList>
            <consortium name="The Broad Institute Genomics Platform"/>
            <consortium name="The Broad Institute Genome Sequencing Center for Infectious Disease"/>
            <person name="Wu L."/>
            <person name="Ma J."/>
        </authorList>
    </citation>
    <scope>NUCLEOTIDE SEQUENCE [LARGE SCALE GENOMIC DNA]</scope>
    <source>
        <strain evidence="3">CGMCC 1.16306</strain>
    </source>
</reference>
<dbReference type="Proteomes" id="UP001596022">
    <property type="component" value="Unassembled WGS sequence"/>
</dbReference>
<feature type="coiled-coil region" evidence="1">
    <location>
        <begin position="28"/>
        <end position="65"/>
    </location>
</feature>
<protein>
    <submittedName>
        <fullName evidence="2">Uncharacterized protein</fullName>
    </submittedName>
</protein>
<dbReference type="EMBL" id="JBHSFW010000001">
    <property type="protein sequence ID" value="MFC4617645.1"/>
    <property type="molecule type" value="Genomic_DNA"/>
</dbReference>
<accession>A0ABV9GLU1</accession>
<keyword evidence="1" id="KW-0175">Coiled coil</keyword>
<keyword evidence="3" id="KW-1185">Reference proteome</keyword>